<proteinExistence type="predicted"/>
<dbReference type="Proteomes" id="UP000552644">
    <property type="component" value="Unassembled WGS sequence"/>
</dbReference>
<keyword evidence="3" id="KW-0812">Transmembrane</keyword>
<comment type="caution">
    <text evidence="4">The sequence shown here is derived from an EMBL/GenBank/DDBJ whole genome shotgun (WGS) entry which is preliminary data.</text>
</comment>
<dbReference type="InterPro" id="IPR042003">
    <property type="entry name" value="Sortase_E"/>
</dbReference>
<protein>
    <submittedName>
        <fullName evidence="4">Sortase A</fullName>
        <ecNumber evidence="4">3.4.22.70</ecNumber>
    </submittedName>
</protein>
<name>A0A7W7QNM8_9ACTN</name>
<dbReference type="RefSeq" id="WP_184716788.1">
    <property type="nucleotide sequence ID" value="NZ_JACHJP010000004.1"/>
</dbReference>
<dbReference type="InterPro" id="IPR005754">
    <property type="entry name" value="Sortase"/>
</dbReference>
<evidence type="ECO:0000256" key="3">
    <source>
        <dbReference type="SAM" id="Phobius"/>
    </source>
</evidence>
<keyword evidence="3" id="KW-0472">Membrane</keyword>
<dbReference type="Gene3D" id="2.40.260.10">
    <property type="entry name" value="Sortase"/>
    <property type="match status" value="1"/>
</dbReference>
<gene>
    <name evidence="4" type="ORF">FHS44_004034</name>
</gene>
<organism evidence="4 5">
    <name type="scientific">Streptosporangium saharense</name>
    <dbReference type="NCBI Taxonomy" id="1706840"/>
    <lineage>
        <taxon>Bacteria</taxon>
        <taxon>Bacillati</taxon>
        <taxon>Actinomycetota</taxon>
        <taxon>Actinomycetes</taxon>
        <taxon>Streptosporangiales</taxon>
        <taxon>Streptosporangiaceae</taxon>
        <taxon>Streptosporangium</taxon>
    </lineage>
</organism>
<sequence length="216" mass="23889">MRAILRAFGETSMTAGVVVLFFCAYLLWGTGSYTARRQAELREGFRAALPAFTAPLAPEIHPARLPAWFRRGDALALLRIPRFGDDYEYAVVEGVGWDELRTGPGHYPGTALPGEVGNFVLSGHRTTYAAPFNRLGELRRGDEIVVETRQAGYVYRVTGERVVDPGQTDVIAPVPGMPGRRPTKAVITLSTCHPEYSAAQRLIVFGELERREDRRG</sequence>
<keyword evidence="3" id="KW-1133">Transmembrane helix</keyword>
<reference evidence="4 5" key="1">
    <citation type="submission" date="2020-08" db="EMBL/GenBank/DDBJ databases">
        <title>Genomic Encyclopedia of Type Strains, Phase III (KMG-III): the genomes of soil and plant-associated and newly described type strains.</title>
        <authorList>
            <person name="Whitman W."/>
        </authorList>
    </citation>
    <scope>NUCLEOTIDE SEQUENCE [LARGE SCALE GENOMIC DNA]</scope>
    <source>
        <strain evidence="4 5">CECT 8840</strain>
    </source>
</reference>
<feature type="transmembrane region" description="Helical" evidence="3">
    <location>
        <begin position="7"/>
        <end position="28"/>
    </location>
</feature>
<dbReference type="NCBIfam" id="TIGR01076">
    <property type="entry name" value="sortase_fam"/>
    <property type="match status" value="1"/>
</dbReference>
<keyword evidence="5" id="KW-1185">Reference proteome</keyword>
<evidence type="ECO:0000256" key="2">
    <source>
        <dbReference type="PIRSR" id="PIRSR605754-1"/>
    </source>
</evidence>
<evidence type="ECO:0000256" key="1">
    <source>
        <dbReference type="ARBA" id="ARBA00022801"/>
    </source>
</evidence>
<accession>A0A7W7QNM8</accession>
<evidence type="ECO:0000313" key="5">
    <source>
        <dbReference type="Proteomes" id="UP000552644"/>
    </source>
</evidence>
<dbReference type="GO" id="GO:0016787">
    <property type="term" value="F:hydrolase activity"/>
    <property type="evidence" value="ECO:0007669"/>
    <property type="project" value="UniProtKB-KW"/>
</dbReference>
<evidence type="ECO:0000313" key="4">
    <source>
        <dbReference type="EMBL" id="MBB4916926.1"/>
    </source>
</evidence>
<feature type="active site" description="Proton donor/acceptor" evidence="2">
    <location>
        <position position="124"/>
    </location>
</feature>
<feature type="active site" description="Acyl-thioester intermediate" evidence="2">
    <location>
        <position position="192"/>
    </location>
</feature>
<dbReference type="CDD" id="cd05830">
    <property type="entry name" value="Sortase_E"/>
    <property type="match status" value="1"/>
</dbReference>
<dbReference type="AlphaFoldDB" id="A0A7W7QNM8"/>
<dbReference type="EMBL" id="JACHJP010000004">
    <property type="protein sequence ID" value="MBB4916926.1"/>
    <property type="molecule type" value="Genomic_DNA"/>
</dbReference>
<keyword evidence="1 4" id="KW-0378">Hydrolase</keyword>
<dbReference type="NCBIfam" id="NF033747">
    <property type="entry name" value="class_E_sortase"/>
    <property type="match status" value="1"/>
</dbReference>
<dbReference type="Pfam" id="PF04203">
    <property type="entry name" value="Sortase"/>
    <property type="match status" value="1"/>
</dbReference>
<dbReference type="EC" id="3.4.22.70" evidence="4"/>
<dbReference type="SUPFAM" id="SSF63817">
    <property type="entry name" value="Sortase"/>
    <property type="match status" value="1"/>
</dbReference>
<dbReference type="InterPro" id="IPR023365">
    <property type="entry name" value="Sortase_dom-sf"/>
</dbReference>
<dbReference type="InterPro" id="IPR053465">
    <property type="entry name" value="Sortase_Class_E"/>
</dbReference>